<evidence type="ECO:0000313" key="1">
    <source>
        <dbReference type="EMBL" id="GCC23572.1"/>
    </source>
</evidence>
<dbReference type="AlphaFoldDB" id="A0A401RZK1"/>
<comment type="caution">
    <text evidence="1">The sequence shown here is derived from an EMBL/GenBank/DDBJ whole genome shotgun (WGS) entry which is preliminary data.</text>
</comment>
<keyword evidence="2" id="KW-1185">Reference proteome</keyword>
<organism evidence="1 2">
    <name type="scientific">Chiloscyllium punctatum</name>
    <name type="common">Brownbanded bambooshark</name>
    <name type="synonym">Hemiscyllium punctatum</name>
    <dbReference type="NCBI Taxonomy" id="137246"/>
    <lineage>
        <taxon>Eukaryota</taxon>
        <taxon>Metazoa</taxon>
        <taxon>Chordata</taxon>
        <taxon>Craniata</taxon>
        <taxon>Vertebrata</taxon>
        <taxon>Chondrichthyes</taxon>
        <taxon>Elasmobranchii</taxon>
        <taxon>Galeomorphii</taxon>
        <taxon>Galeoidea</taxon>
        <taxon>Orectolobiformes</taxon>
        <taxon>Hemiscylliidae</taxon>
        <taxon>Chiloscyllium</taxon>
    </lineage>
</organism>
<gene>
    <name evidence="1" type="ORF">chiPu_0001969</name>
</gene>
<proteinExistence type="predicted"/>
<evidence type="ECO:0000313" key="2">
    <source>
        <dbReference type="Proteomes" id="UP000287033"/>
    </source>
</evidence>
<reference evidence="1 2" key="1">
    <citation type="journal article" date="2018" name="Nat. Ecol. Evol.">
        <title>Shark genomes provide insights into elasmobranch evolution and the origin of vertebrates.</title>
        <authorList>
            <person name="Hara Y"/>
            <person name="Yamaguchi K"/>
            <person name="Onimaru K"/>
            <person name="Kadota M"/>
            <person name="Koyanagi M"/>
            <person name="Keeley SD"/>
            <person name="Tatsumi K"/>
            <person name="Tanaka K"/>
            <person name="Motone F"/>
            <person name="Kageyama Y"/>
            <person name="Nozu R"/>
            <person name="Adachi N"/>
            <person name="Nishimura O"/>
            <person name="Nakagawa R"/>
            <person name="Tanegashima C"/>
            <person name="Kiyatake I"/>
            <person name="Matsumoto R"/>
            <person name="Murakumo K"/>
            <person name="Nishida K"/>
            <person name="Terakita A"/>
            <person name="Kuratani S"/>
            <person name="Sato K"/>
            <person name="Hyodo S Kuraku.S."/>
        </authorList>
    </citation>
    <scope>NUCLEOTIDE SEQUENCE [LARGE SCALE GENOMIC DNA]</scope>
</reference>
<protein>
    <submittedName>
        <fullName evidence="1">Uncharacterized protein</fullName>
    </submittedName>
</protein>
<accession>A0A401RZK1</accession>
<dbReference type="EMBL" id="BEZZ01000033">
    <property type="protein sequence ID" value="GCC23572.1"/>
    <property type="molecule type" value="Genomic_DNA"/>
</dbReference>
<sequence length="74" mass="7953">MWRAGFVFVARAGRGAGRGKPRPRLSAGVTPAQCGRAAAAFPQYFPQSRPRISVARASRSSRKTSLAIALFSDF</sequence>
<dbReference type="Proteomes" id="UP000287033">
    <property type="component" value="Unassembled WGS sequence"/>
</dbReference>
<name>A0A401RZK1_CHIPU</name>